<dbReference type="RefSeq" id="WP_141867513.1">
    <property type="nucleotide sequence ID" value="NZ_BAABAN010000001.1"/>
</dbReference>
<dbReference type="EMBL" id="VFOU01000003">
    <property type="protein sequence ID" value="TQL71712.1"/>
    <property type="molecule type" value="Genomic_DNA"/>
</dbReference>
<dbReference type="Proteomes" id="UP000319746">
    <property type="component" value="Unassembled WGS sequence"/>
</dbReference>
<accession>A0A543AGL4</accession>
<comment type="caution">
    <text evidence="1">The sequence shown here is derived from an EMBL/GenBank/DDBJ whole genome shotgun (WGS) entry which is preliminary data.</text>
</comment>
<organism evidence="1 2">
    <name type="scientific">Enteractinococcus coprophilus</name>
    <dbReference type="NCBI Taxonomy" id="1027633"/>
    <lineage>
        <taxon>Bacteria</taxon>
        <taxon>Bacillati</taxon>
        <taxon>Actinomycetota</taxon>
        <taxon>Actinomycetes</taxon>
        <taxon>Micrococcales</taxon>
        <taxon>Micrococcaceae</taxon>
    </lineage>
</organism>
<evidence type="ECO:0000313" key="2">
    <source>
        <dbReference type="Proteomes" id="UP000319746"/>
    </source>
</evidence>
<protein>
    <submittedName>
        <fullName evidence="1">Uncharacterized protein</fullName>
    </submittedName>
</protein>
<dbReference type="AlphaFoldDB" id="A0A543AGL4"/>
<keyword evidence="2" id="KW-1185">Reference proteome</keyword>
<name>A0A543AGL4_9MICC</name>
<proteinExistence type="predicted"/>
<evidence type="ECO:0000313" key="1">
    <source>
        <dbReference type="EMBL" id="TQL71712.1"/>
    </source>
</evidence>
<reference evidence="1 2" key="1">
    <citation type="submission" date="2019-06" db="EMBL/GenBank/DDBJ databases">
        <title>Sequencing the genomes of 1000 actinobacteria strains.</title>
        <authorList>
            <person name="Klenk H.-P."/>
        </authorList>
    </citation>
    <scope>NUCLEOTIDE SEQUENCE [LARGE SCALE GENOMIC DNA]</scope>
    <source>
        <strain evidence="1 2">DSM 24083</strain>
    </source>
</reference>
<sequence length="87" mass="9874">MAVMKNFILIYNHAKKELEDILPFEDDVASATRRYGELEAEFRDSALMDIVLVGSDSIETVKVTHANYFTGEAEKKVAELFRSLNFA</sequence>
<dbReference type="OrthoDB" id="4983072at2"/>
<gene>
    <name evidence="1" type="ORF">FB556_2207</name>
</gene>